<organism evidence="5 6">
    <name type="scientific">Ficus carica</name>
    <name type="common">Common fig</name>
    <dbReference type="NCBI Taxonomy" id="3494"/>
    <lineage>
        <taxon>Eukaryota</taxon>
        <taxon>Viridiplantae</taxon>
        <taxon>Streptophyta</taxon>
        <taxon>Embryophyta</taxon>
        <taxon>Tracheophyta</taxon>
        <taxon>Spermatophyta</taxon>
        <taxon>Magnoliopsida</taxon>
        <taxon>eudicotyledons</taxon>
        <taxon>Gunneridae</taxon>
        <taxon>Pentapetalae</taxon>
        <taxon>rosids</taxon>
        <taxon>fabids</taxon>
        <taxon>Rosales</taxon>
        <taxon>Moraceae</taxon>
        <taxon>Ficeae</taxon>
        <taxon>Ficus</taxon>
    </lineage>
</organism>
<dbReference type="Proteomes" id="UP001187192">
    <property type="component" value="Unassembled WGS sequence"/>
</dbReference>
<evidence type="ECO:0000313" key="6">
    <source>
        <dbReference type="Proteomes" id="UP001187192"/>
    </source>
</evidence>
<evidence type="ECO:0000256" key="1">
    <source>
        <dbReference type="ARBA" id="ARBA00022737"/>
    </source>
</evidence>
<keyword evidence="2" id="KW-0547">Nucleotide-binding</keyword>
<accession>A0AA88DZ33</accession>
<evidence type="ECO:0000256" key="2">
    <source>
        <dbReference type="ARBA" id="ARBA00022741"/>
    </source>
</evidence>
<protein>
    <recommendedName>
        <fullName evidence="4">Disease resistance N-terminal domain-containing protein</fullName>
    </recommendedName>
</protein>
<proteinExistence type="predicted"/>
<evidence type="ECO:0000259" key="4">
    <source>
        <dbReference type="Pfam" id="PF18052"/>
    </source>
</evidence>
<keyword evidence="1" id="KW-0677">Repeat</keyword>
<feature type="domain" description="Disease resistance N-terminal" evidence="4">
    <location>
        <begin position="24"/>
        <end position="73"/>
    </location>
</feature>
<comment type="caution">
    <text evidence="5">The sequence shown here is derived from an EMBL/GenBank/DDBJ whole genome shotgun (WGS) entry which is preliminary data.</text>
</comment>
<keyword evidence="3" id="KW-0611">Plant defense</keyword>
<dbReference type="Pfam" id="PF18052">
    <property type="entry name" value="Rx_N"/>
    <property type="match status" value="1"/>
</dbReference>
<dbReference type="GO" id="GO:0006952">
    <property type="term" value="P:defense response"/>
    <property type="evidence" value="ECO:0007669"/>
    <property type="project" value="UniProtKB-KW"/>
</dbReference>
<gene>
    <name evidence="5" type="ORF">TIFTF001_033642</name>
</gene>
<evidence type="ECO:0000256" key="3">
    <source>
        <dbReference type="ARBA" id="ARBA00022821"/>
    </source>
</evidence>
<keyword evidence="6" id="KW-1185">Reference proteome</keyword>
<dbReference type="InterPro" id="IPR041118">
    <property type="entry name" value="Rx_N"/>
</dbReference>
<dbReference type="AlphaFoldDB" id="A0AA88DZ33"/>
<dbReference type="Gene3D" id="1.20.5.4130">
    <property type="match status" value="1"/>
</dbReference>
<name>A0AA88DZ33_FICCA</name>
<sequence>MAETFLSPVIEKLLKLLIEEAKSDAEAKSERREVNDAAKVWLKQIRKQAERIDDVADEYLYHVEQHHRQGGFVGSLRKAGVIT</sequence>
<dbReference type="EMBL" id="BTGU01000186">
    <property type="protein sequence ID" value="GMN64569.1"/>
    <property type="molecule type" value="Genomic_DNA"/>
</dbReference>
<dbReference type="GO" id="GO:0000166">
    <property type="term" value="F:nucleotide binding"/>
    <property type="evidence" value="ECO:0007669"/>
    <property type="project" value="UniProtKB-KW"/>
</dbReference>
<reference evidence="5" key="1">
    <citation type="submission" date="2023-07" db="EMBL/GenBank/DDBJ databases">
        <title>draft genome sequence of fig (Ficus carica).</title>
        <authorList>
            <person name="Takahashi T."/>
            <person name="Nishimura K."/>
        </authorList>
    </citation>
    <scope>NUCLEOTIDE SEQUENCE</scope>
</reference>
<evidence type="ECO:0000313" key="5">
    <source>
        <dbReference type="EMBL" id="GMN64569.1"/>
    </source>
</evidence>